<reference evidence="3" key="1">
    <citation type="submission" date="2016-10" db="EMBL/GenBank/DDBJ databases">
        <authorList>
            <person name="Varghese N."/>
            <person name="Submissions S."/>
        </authorList>
    </citation>
    <scope>NUCLEOTIDE SEQUENCE [LARGE SCALE GENOMIC DNA]</scope>
    <source>
        <strain evidence="3">CGMCC 1.7061</strain>
    </source>
</reference>
<dbReference type="RefSeq" id="WP_092020334.1">
    <property type="nucleotide sequence ID" value="NZ_FOUE01000001.1"/>
</dbReference>
<name>A0A1I4LL78_9GAMM</name>
<keyword evidence="1" id="KW-0175">Coiled coil</keyword>
<dbReference type="Proteomes" id="UP000198519">
    <property type="component" value="Unassembled WGS sequence"/>
</dbReference>
<evidence type="ECO:0008006" key="4">
    <source>
        <dbReference type="Google" id="ProtNLM"/>
    </source>
</evidence>
<protein>
    <recommendedName>
        <fullName evidence="4">DUF4878 domain-containing protein</fullName>
    </recommendedName>
</protein>
<accession>A0A1I4LL78</accession>
<dbReference type="EMBL" id="FOUE01000001">
    <property type="protein sequence ID" value="SFL91641.1"/>
    <property type="molecule type" value="Genomic_DNA"/>
</dbReference>
<dbReference type="AlphaFoldDB" id="A0A1I4LL78"/>
<evidence type="ECO:0000256" key="1">
    <source>
        <dbReference type="SAM" id="Coils"/>
    </source>
</evidence>
<dbReference type="OrthoDB" id="5566846at2"/>
<dbReference type="PROSITE" id="PS51257">
    <property type="entry name" value="PROKAR_LIPOPROTEIN"/>
    <property type="match status" value="1"/>
</dbReference>
<feature type="coiled-coil region" evidence="1">
    <location>
        <begin position="149"/>
        <end position="202"/>
    </location>
</feature>
<keyword evidence="3" id="KW-1185">Reference proteome</keyword>
<proteinExistence type="predicted"/>
<dbReference type="STRING" id="488535.SAMN04487963_0533"/>
<evidence type="ECO:0000313" key="2">
    <source>
        <dbReference type="EMBL" id="SFL91641.1"/>
    </source>
</evidence>
<organism evidence="2 3">
    <name type="scientific">Marinobacter zhejiangensis</name>
    <dbReference type="NCBI Taxonomy" id="488535"/>
    <lineage>
        <taxon>Bacteria</taxon>
        <taxon>Pseudomonadati</taxon>
        <taxon>Pseudomonadota</taxon>
        <taxon>Gammaproteobacteria</taxon>
        <taxon>Pseudomonadales</taxon>
        <taxon>Marinobacteraceae</taxon>
        <taxon>Marinobacter</taxon>
    </lineage>
</organism>
<evidence type="ECO:0000313" key="3">
    <source>
        <dbReference type="Proteomes" id="UP000198519"/>
    </source>
</evidence>
<sequence>MTKHHLFTAVLAGSLLITGCSGPETPEEVSQAFWQSVIDGNASDANGYSTLVNDAAFDSFERDWQGVDIQWGRVVIDGNEASVDTVIEGLEGNSEALEATTYLVKKDDEWLVDYYRTGDALDQQPLFGNMLGKLEQLGQDLQARWARESDQMAVDIERMTQELEQQAQQANERFSILLEQYGEQLEQHLDDLSRSIEEALKENPSAAPNDRRTLNQAVIRLDEQKQQLDEPNLQAVAESTQVAAETQLDLSRLGNEFAGYKAEWQQRVADMEQELKGFLQQLQQPEN</sequence>
<gene>
    <name evidence="2" type="ORF">SAMN04487963_0533</name>
</gene>